<accession>A0A1Y1ZK04</accession>
<evidence type="ECO:0000256" key="4">
    <source>
        <dbReference type="SAM" id="MobiDB-lite"/>
    </source>
</evidence>
<dbReference type="Proteomes" id="UP000193144">
    <property type="component" value="Unassembled WGS sequence"/>
</dbReference>
<feature type="region of interest" description="Disordered" evidence="4">
    <location>
        <begin position="1"/>
        <end position="24"/>
    </location>
</feature>
<dbReference type="EMBL" id="MCFA01000076">
    <property type="protein sequence ID" value="ORY10155.1"/>
    <property type="molecule type" value="Genomic_DNA"/>
</dbReference>
<dbReference type="Pfam" id="PF10516">
    <property type="entry name" value="SHNi-TPR"/>
    <property type="match status" value="1"/>
</dbReference>
<keyword evidence="7" id="KW-1185">Reference proteome</keyword>
<feature type="compositionally biased region" description="Low complexity" evidence="4">
    <location>
        <begin position="1"/>
        <end position="20"/>
    </location>
</feature>
<feature type="region of interest" description="Disordered" evidence="4">
    <location>
        <begin position="188"/>
        <end position="209"/>
    </location>
</feature>
<dbReference type="GO" id="GO:0034080">
    <property type="term" value="P:CENP-A containing chromatin assembly"/>
    <property type="evidence" value="ECO:0007669"/>
    <property type="project" value="TreeGrafter"/>
</dbReference>
<comment type="caution">
    <text evidence="6">The sequence shown here is derived from an EMBL/GenBank/DDBJ whole genome shotgun (WGS) entry which is preliminary data.</text>
</comment>
<dbReference type="OrthoDB" id="5587616at2759"/>
<keyword evidence="2" id="KW-0802">TPR repeat</keyword>
<name>A0A1Y1ZK04_9PLEO</name>
<dbReference type="Gene3D" id="1.25.40.10">
    <property type="entry name" value="Tetratricopeptide repeat domain"/>
    <property type="match status" value="1"/>
</dbReference>
<evidence type="ECO:0000256" key="3">
    <source>
        <dbReference type="SAM" id="Coils"/>
    </source>
</evidence>
<dbReference type="GO" id="GO:0006335">
    <property type="term" value="P:DNA replication-dependent chromatin assembly"/>
    <property type="evidence" value="ECO:0007669"/>
    <property type="project" value="TreeGrafter"/>
</dbReference>
<feature type="compositionally biased region" description="Acidic residues" evidence="4">
    <location>
        <begin position="147"/>
        <end position="169"/>
    </location>
</feature>
<keyword evidence="3" id="KW-0175">Coiled coil</keyword>
<evidence type="ECO:0000256" key="2">
    <source>
        <dbReference type="ARBA" id="ARBA00022803"/>
    </source>
</evidence>
<dbReference type="AlphaFoldDB" id="A0A1Y1ZK04"/>
<keyword evidence="1" id="KW-0677">Repeat</keyword>
<dbReference type="SUPFAM" id="SSF48452">
    <property type="entry name" value="TPR-like"/>
    <property type="match status" value="1"/>
</dbReference>
<evidence type="ECO:0000313" key="7">
    <source>
        <dbReference type="Proteomes" id="UP000193144"/>
    </source>
</evidence>
<dbReference type="GO" id="GO:0042393">
    <property type="term" value="F:histone binding"/>
    <property type="evidence" value="ECO:0007669"/>
    <property type="project" value="TreeGrafter"/>
</dbReference>
<feature type="region of interest" description="Disordered" evidence="4">
    <location>
        <begin position="93"/>
        <end position="169"/>
    </location>
</feature>
<feature type="coiled-coil region" evidence="3">
    <location>
        <begin position="292"/>
        <end position="355"/>
    </location>
</feature>
<reference evidence="6 7" key="1">
    <citation type="submission" date="2016-07" db="EMBL/GenBank/DDBJ databases">
        <title>Pervasive Adenine N6-methylation of Active Genes in Fungi.</title>
        <authorList>
            <consortium name="DOE Joint Genome Institute"/>
            <person name="Mondo S.J."/>
            <person name="Dannebaum R.O."/>
            <person name="Kuo R.C."/>
            <person name="Labutti K."/>
            <person name="Haridas S."/>
            <person name="Kuo A."/>
            <person name="Salamov A."/>
            <person name="Ahrendt S.R."/>
            <person name="Lipzen A."/>
            <person name="Sullivan W."/>
            <person name="Andreopoulos W.B."/>
            <person name="Clum A."/>
            <person name="Lindquist E."/>
            <person name="Daum C."/>
            <person name="Ramamoorthy G.K."/>
            <person name="Gryganskyi A."/>
            <person name="Culley D."/>
            <person name="Magnuson J.K."/>
            <person name="James T.Y."/>
            <person name="O'Malley M.A."/>
            <person name="Stajich J.E."/>
            <person name="Spatafora J.W."/>
            <person name="Visel A."/>
            <person name="Grigoriev I.V."/>
        </authorList>
    </citation>
    <scope>NUCLEOTIDE SEQUENCE [LARGE SCALE GENOMIC DNA]</scope>
    <source>
        <strain evidence="6 7">CBS 115471</strain>
    </source>
</reference>
<dbReference type="InterPro" id="IPR019544">
    <property type="entry name" value="Tetratricopeptide_SHNi-TPR_dom"/>
</dbReference>
<feature type="domain" description="Tetratricopeptide SHNi-TPR" evidence="5">
    <location>
        <begin position="216"/>
        <end position="253"/>
    </location>
</feature>
<dbReference type="InterPro" id="IPR051730">
    <property type="entry name" value="NASP-like"/>
</dbReference>
<dbReference type="STRING" id="1231657.A0A1Y1ZK04"/>
<dbReference type="GO" id="GO:0005654">
    <property type="term" value="C:nucleoplasm"/>
    <property type="evidence" value="ECO:0007669"/>
    <property type="project" value="TreeGrafter"/>
</dbReference>
<evidence type="ECO:0000259" key="5">
    <source>
        <dbReference type="Pfam" id="PF10516"/>
    </source>
</evidence>
<evidence type="ECO:0000313" key="6">
    <source>
        <dbReference type="EMBL" id="ORY10155.1"/>
    </source>
</evidence>
<dbReference type="PANTHER" id="PTHR15081">
    <property type="entry name" value="NUCLEAR AUTOANTIGENIC SPERM PROTEIN NASP -RELATED"/>
    <property type="match status" value="1"/>
</dbReference>
<proteinExistence type="predicted"/>
<evidence type="ECO:0000256" key="1">
    <source>
        <dbReference type="ARBA" id="ARBA00022737"/>
    </source>
</evidence>
<dbReference type="InterPro" id="IPR011990">
    <property type="entry name" value="TPR-like_helical_dom_sf"/>
</dbReference>
<gene>
    <name evidence="6" type="ORF">BCR34DRAFT_539822</name>
</gene>
<organism evidence="6 7">
    <name type="scientific">Clohesyomyces aquaticus</name>
    <dbReference type="NCBI Taxonomy" id="1231657"/>
    <lineage>
        <taxon>Eukaryota</taxon>
        <taxon>Fungi</taxon>
        <taxon>Dikarya</taxon>
        <taxon>Ascomycota</taxon>
        <taxon>Pezizomycotina</taxon>
        <taxon>Dothideomycetes</taxon>
        <taxon>Pleosporomycetidae</taxon>
        <taxon>Pleosporales</taxon>
        <taxon>Lindgomycetaceae</taxon>
        <taxon>Clohesyomyces</taxon>
    </lineage>
</organism>
<dbReference type="PANTHER" id="PTHR15081:SF1">
    <property type="entry name" value="NUCLEAR AUTOANTIGENIC SPERM PROTEIN"/>
    <property type="match status" value="1"/>
</dbReference>
<protein>
    <recommendedName>
        <fullName evidence="5">Tetratricopeptide SHNi-TPR domain-containing protein</fullName>
    </recommendedName>
</protein>
<feature type="region of interest" description="Disordered" evidence="4">
    <location>
        <begin position="391"/>
        <end position="449"/>
    </location>
</feature>
<feature type="compositionally biased region" description="Low complexity" evidence="4">
    <location>
        <begin position="414"/>
        <end position="423"/>
    </location>
</feature>
<sequence length="449" mass="48772">MPAMAASTSEPAATSAATAPQSREKLTELSTAAALQYSLKNYTNASDLYGQALEIQAELNGDMAPENAELLFAYGRTLYKLAVAKSDVLGGRVAQEDKKKPKAGRKAKADPGEGSSAQAGANGAKQEEPNEETVASKPYFQLTGDENFTDSEDEEDEEGQGEEEQDDFGDAYEILDLARVLYTKQLESPKAEGSADKGKGKSEETPESKHIKERLADIYNYLAEISLENERFDDAVSDSRSALDLTLEVYPFEHQYVAEAYFKISLALEFASVTQIREATEGEKTQEAEVDMAKRKEAAEHMERAIASLEARLRKEEANLQTAPDDKKKEKEAQVTDVNDMLEEMRQRLVDLQADPTKQAFDPMQGIDPSVMSGLLGSIIGADPAAQKAKLEEATKTANDVTGLVRTKKKEKAPAAASSSATGSGSGKRKLEVEGDGMNGKRAKTEEMQ</sequence>